<gene>
    <name evidence="2" type="ORF">Tci_891498</name>
</gene>
<evidence type="ECO:0000256" key="1">
    <source>
        <dbReference type="SAM" id="MobiDB-lite"/>
    </source>
</evidence>
<dbReference type="AlphaFoldDB" id="A0A699UDI5"/>
<sequence>PPQPQAAEGSSHLVQQEDTEVQETVEVVTTAKLIPEVVTAAATQVVAASTPIPAAKPKVLKIAAAPAGSTRK</sequence>
<feature type="non-terminal residue" evidence="2">
    <location>
        <position position="1"/>
    </location>
</feature>
<comment type="caution">
    <text evidence="2">The sequence shown here is derived from an EMBL/GenBank/DDBJ whole genome shotgun (WGS) entry which is preliminary data.</text>
</comment>
<reference evidence="2" key="1">
    <citation type="journal article" date="2019" name="Sci. Rep.">
        <title>Draft genome of Tanacetum cinerariifolium, the natural source of mosquito coil.</title>
        <authorList>
            <person name="Yamashiro T."/>
            <person name="Shiraishi A."/>
            <person name="Satake H."/>
            <person name="Nakayama K."/>
        </authorList>
    </citation>
    <scope>NUCLEOTIDE SEQUENCE</scope>
</reference>
<feature type="non-terminal residue" evidence="2">
    <location>
        <position position="72"/>
    </location>
</feature>
<accession>A0A699UDI5</accession>
<evidence type="ECO:0000313" key="2">
    <source>
        <dbReference type="EMBL" id="GFD19529.1"/>
    </source>
</evidence>
<proteinExistence type="predicted"/>
<feature type="region of interest" description="Disordered" evidence="1">
    <location>
        <begin position="1"/>
        <end position="21"/>
    </location>
</feature>
<dbReference type="EMBL" id="BKCJ011315295">
    <property type="protein sequence ID" value="GFD19529.1"/>
    <property type="molecule type" value="Genomic_DNA"/>
</dbReference>
<protein>
    <submittedName>
        <fullName evidence="2">Uncharacterized protein</fullName>
    </submittedName>
</protein>
<organism evidence="2">
    <name type="scientific">Tanacetum cinerariifolium</name>
    <name type="common">Dalmatian daisy</name>
    <name type="synonym">Chrysanthemum cinerariifolium</name>
    <dbReference type="NCBI Taxonomy" id="118510"/>
    <lineage>
        <taxon>Eukaryota</taxon>
        <taxon>Viridiplantae</taxon>
        <taxon>Streptophyta</taxon>
        <taxon>Embryophyta</taxon>
        <taxon>Tracheophyta</taxon>
        <taxon>Spermatophyta</taxon>
        <taxon>Magnoliopsida</taxon>
        <taxon>eudicotyledons</taxon>
        <taxon>Gunneridae</taxon>
        <taxon>Pentapetalae</taxon>
        <taxon>asterids</taxon>
        <taxon>campanulids</taxon>
        <taxon>Asterales</taxon>
        <taxon>Asteraceae</taxon>
        <taxon>Asteroideae</taxon>
        <taxon>Anthemideae</taxon>
        <taxon>Anthemidinae</taxon>
        <taxon>Tanacetum</taxon>
    </lineage>
</organism>
<name>A0A699UDI5_TANCI</name>